<proteinExistence type="predicted"/>
<gene>
    <name evidence="1" type="ORF">MNBD_ALPHA11-714</name>
</gene>
<sequence>MKNLSLRQATLVLMASTALAMPSTFAAEYVISTPTTTTNGGVGALAAGDNLIVEATGSISTTLDLASGIETIADNNIFTIFGSISTTGDASI</sequence>
<dbReference type="AlphaFoldDB" id="A0A3B0UNZ7"/>
<protein>
    <submittedName>
        <fullName evidence="1">Uncharacterized protein</fullName>
    </submittedName>
</protein>
<accession>A0A3B0UNZ7</accession>
<name>A0A3B0UNZ7_9ZZZZ</name>
<feature type="non-terminal residue" evidence="1">
    <location>
        <position position="92"/>
    </location>
</feature>
<organism evidence="1">
    <name type="scientific">hydrothermal vent metagenome</name>
    <dbReference type="NCBI Taxonomy" id="652676"/>
    <lineage>
        <taxon>unclassified sequences</taxon>
        <taxon>metagenomes</taxon>
        <taxon>ecological metagenomes</taxon>
    </lineage>
</organism>
<reference evidence="1" key="1">
    <citation type="submission" date="2018-06" db="EMBL/GenBank/DDBJ databases">
        <authorList>
            <person name="Zhirakovskaya E."/>
        </authorList>
    </citation>
    <scope>NUCLEOTIDE SEQUENCE</scope>
</reference>
<dbReference type="EMBL" id="UOEQ01000343">
    <property type="protein sequence ID" value="VAW21346.1"/>
    <property type="molecule type" value="Genomic_DNA"/>
</dbReference>
<evidence type="ECO:0000313" key="1">
    <source>
        <dbReference type="EMBL" id="VAW21346.1"/>
    </source>
</evidence>